<keyword evidence="2" id="KW-1185">Reference proteome</keyword>
<protein>
    <submittedName>
        <fullName evidence="1">Uncharacterized protein</fullName>
    </submittedName>
</protein>
<reference evidence="2" key="2">
    <citation type="submission" date="2024-08" db="EMBL/GenBank/DDBJ databases">
        <title>Phylogenomic analyses of a clade within the roseobacter group suggest taxonomic reassignments of species of the genera Aestuariivita, Citreicella, Loktanella, Nautella, Pelagibaca, Ruegeria, Thalassobius, Thiobacimonas and Tropicibacter, and the proposal o.</title>
        <authorList>
            <person name="Jeon C.O."/>
        </authorList>
    </citation>
    <scope>NUCLEOTIDE SEQUENCE [LARGE SCALE GENOMIC DNA]</scope>
    <source>
        <strain evidence="2">SS1-5</strain>
    </source>
</reference>
<accession>A0AAN0MBA0</accession>
<gene>
    <name evidence="1" type="ORF">AABB31_15825</name>
</gene>
<evidence type="ECO:0000313" key="2">
    <source>
        <dbReference type="Proteomes" id="UP001470809"/>
    </source>
</evidence>
<evidence type="ECO:0000313" key="1">
    <source>
        <dbReference type="EMBL" id="WZU66503.1"/>
    </source>
</evidence>
<organism evidence="1 2">
    <name type="scientific">Yoonia rhodophyticola</name>
    <dbReference type="NCBI Taxonomy" id="3137370"/>
    <lineage>
        <taxon>Bacteria</taxon>
        <taxon>Pseudomonadati</taxon>
        <taxon>Pseudomonadota</taxon>
        <taxon>Alphaproteobacteria</taxon>
        <taxon>Rhodobacterales</taxon>
        <taxon>Paracoccaceae</taxon>
        <taxon>Yoonia</taxon>
    </lineage>
</organism>
<dbReference type="AlphaFoldDB" id="A0AAN0MBA0"/>
<proteinExistence type="predicted"/>
<reference evidence="1 2" key="1">
    <citation type="submission" date="2024-04" db="EMBL/GenBank/DDBJ databases">
        <title>Phylogenomic analyses of a clade within the roseobacter group suggest taxonomic reassignments of species of the genera Aestuariivita, Citreicella, Loktanella, Nautella, Pelagibaca, Ruegeria, Thalassobius, Thiobacimonas and Tropicibacter, and the proposal o.</title>
        <authorList>
            <person name="Jeon C.O."/>
        </authorList>
    </citation>
    <scope>NUCLEOTIDE SEQUENCE [LARGE SCALE GENOMIC DNA]</scope>
    <source>
        <strain evidence="1 2">SS1-5</strain>
    </source>
</reference>
<sequence>MTTFIDGAGVEWQIDYEGCLQILRQWAQARARMTALRVVTDSSDMQEMRFDADKFRRFRERYYDEEGAAFSARLIADGSDGVRMLAAKYEDIPRLQEQAQARFRRVTSHNMHRVNENVTLGENIVTGLQLTRDISGIIFMCCIPAAAASGGLSLGGAMLARLGGSVFQGLAHGRIPAAQLRDWPAPISPLPQACCPFRPVRAGRRRSSFTCITQPIPSCVMRPLRI</sequence>
<name>A0AAN0MBA0_9RHOB</name>
<dbReference type="EMBL" id="CP151767">
    <property type="protein sequence ID" value="WZU66503.1"/>
    <property type="molecule type" value="Genomic_DNA"/>
</dbReference>
<dbReference type="Proteomes" id="UP001470809">
    <property type="component" value="Chromosome"/>
</dbReference>